<organism evidence="1 2">
    <name type="scientific">Rattus norvegicus</name>
    <name type="common">Rat</name>
    <dbReference type="NCBI Taxonomy" id="10116"/>
    <lineage>
        <taxon>Eukaryota</taxon>
        <taxon>Metazoa</taxon>
        <taxon>Chordata</taxon>
        <taxon>Craniata</taxon>
        <taxon>Vertebrata</taxon>
        <taxon>Euteleostomi</taxon>
        <taxon>Mammalia</taxon>
        <taxon>Eutheria</taxon>
        <taxon>Euarchontoglires</taxon>
        <taxon>Glires</taxon>
        <taxon>Rodentia</taxon>
        <taxon>Myomorpha</taxon>
        <taxon>Muroidea</taxon>
        <taxon>Muridae</taxon>
        <taxon>Murinae</taxon>
        <taxon>Rattus</taxon>
    </lineage>
</organism>
<name>A6IPE2_RAT</name>
<reference evidence="1 2" key="1">
    <citation type="submission" date="2005-09" db="EMBL/GenBank/DDBJ databases">
        <authorList>
            <person name="Mural R.J."/>
            <person name="Li P.W."/>
            <person name="Adams M.D."/>
            <person name="Amanatides P.G."/>
            <person name="Baden-Tillson H."/>
            <person name="Barnstead M."/>
            <person name="Chin S.H."/>
            <person name="Dew I."/>
            <person name="Evans C.A."/>
            <person name="Ferriera S."/>
            <person name="Flanigan M."/>
            <person name="Fosler C."/>
            <person name="Glodek A."/>
            <person name="Gu Z."/>
            <person name="Holt R.A."/>
            <person name="Jennings D."/>
            <person name="Kraft C.L."/>
            <person name="Lu F."/>
            <person name="Nguyen T."/>
            <person name="Nusskern D.R."/>
            <person name="Pfannkoch C.M."/>
            <person name="Sitter C."/>
            <person name="Sutton G.G."/>
            <person name="Venter J.C."/>
            <person name="Wang Z."/>
            <person name="Woodage T."/>
            <person name="Zheng X.H."/>
            <person name="Zhong F."/>
        </authorList>
    </citation>
    <scope>NUCLEOTIDE SEQUENCE [LARGE SCALE GENOMIC DNA]</scope>
    <source>
        <strain>BN</strain>
        <strain evidence="2">Sprague-Dawley</strain>
    </source>
</reference>
<dbReference type="Proteomes" id="UP000234681">
    <property type="component" value="Chromosome 9"/>
</dbReference>
<accession>A6IPE2</accession>
<evidence type="ECO:0000313" key="1">
    <source>
        <dbReference type="EMBL" id="EDL98918.1"/>
    </source>
</evidence>
<proteinExistence type="predicted"/>
<evidence type="ECO:0000313" key="2">
    <source>
        <dbReference type="Proteomes" id="UP000234681"/>
    </source>
</evidence>
<sequence length="33" mass="4103">MKSVRQTLSYWTKGKYYNRLKRNFPVIFPHVED</sequence>
<gene>
    <name evidence="1" type="ORF">rCG_22327</name>
</gene>
<dbReference type="AlphaFoldDB" id="A6IPE2"/>
<protein>
    <submittedName>
        <fullName evidence="1">RCG22327</fullName>
    </submittedName>
</protein>
<dbReference type="EMBL" id="CH473965">
    <property type="protein sequence ID" value="EDL98918.1"/>
    <property type="molecule type" value="Genomic_DNA"/>
</dbReference>